<dbReference type="SUPFAM" id="SSF53335">
    <property type="entry name" value="S-adenosyl-L-methionine-dependent methyltransferases"/>
    <property type="match status" value="1"/>
</dbReference>
<keyword evidence="1" id="KW-0175">Coiled coil</keyword>
<protein>
    <recommendedName>
        <fullName evidence="2">MnmC-like methyltransferase domain-containing protein</fullName>
    </recommendedName>
</protein>
<evidence type="ECO:0000313" key="4">
    <source>
        <dbReference type="Proteomes" id="UP000645676"/>
    </source>
</evidence>
<name>A0A832WI82_9EURY</name>
<evidence type="ECO:0000259" key="2">
    <source>
        <dbReference type="Pfam" id="PF05430"/>
    </source>
</evidence>
<feature type="domain" description="MnmC-like methyltransferase" evidence="2">
    <location>
        <begin position="131"/>
        <end position="250"/>
    </location>
</feature>
<dbReference type="InterPro" id="IPR029063">
    <property type="entry name" value="SAM-dependent_MTases_sf"/>
</dbReference>
<dbReference type="Gene3D" id="3.40.50.150">
    <property type="entry name" value="Vaccinia Virus protein VP39"/>
    <property type="match status" value="1"/>
</dbReference>
<dbReference type="PANTHER" id="PTHR39963:SF1">
    <property type="entry name" value="MNMC-LIKE METHYLTRANSFERASE DOMAIN-CONTAINING PROTEIN"/>
    <property type="match status" value="1"/>
</dbReference>
<dbReference type="CDD" id="cd02440">
    <property type="entry name" value="AdoMet_MTases"/>
    <property type="match status" value="1"/>
</dbReference>
<proteinExistence type="predicted"/>
<gene>
    <name evidence="3" type="ORF">HA335_04840</name>
</gene>
<dbReference type="Pfam" id="PF05430">
    <property type="entry name" value="Methyltransf_30"/>
    <property type="match status" value="1"/>
</dbReference>
<comment type="caution">
    <text evidence="3">The sequence shown here is derived from an EMBL/GenBank/DDBJ whole genome shotgun (WGS) entry which is preliminary data.</text>
</comment>
<evidence type="ECO:0000256" key="1">
    <source>
        <dbReference type="SAM" id="Coils"/>
    </source>
</evidence>
<reference evidence="3" key="1">
    <citation type="journal article" date="2020" name="bioRxiv">
        <title>A rank-normalized archaeal taxonomy based on genome phylogeny resolves widespread incomplete and uneven classifications.</title>
        <authorList>
            <person name="Rinke C."/>
            <person name="Chuvochina M."/>
            <person name="Mussig A.J."/>
            <person name="Chaumeil P.-A."/>
            <person name="Waite D.W."/>
            <person name="Whitman W.B."/>
            <person name="Parks D.H."/>
            <person name="Hugenholtz P."/>
        </authorList>
    </citation>
    <scope>NUCLEOTIDE SEQUENCE</scope>
    <source>
        <strain evidence="3">UBA8849</strain>
    </source>
</reference>
<evidence type="ECO:0000313" key="3">
    <source>
        <dbReference type="EMBL" id="HII59887.1"/>
    </source>
</evidence>
<organism evidence="3 4">
    <name type="scientific">Methanocaldococcus jannaschii</name>
    <dbReference type="NCBI Taxonomy" id="2190"/>
    <lineage>
        <taxon>Archaea</taxon>
        <taxon>Methanobacteriati</taxon>
        <taxon>Methanobacteriota</taxon>
        <taxon>Methanomada group</taxon>
        <taxon>Methanococci</taxon>
        <taxon>Methanococcales</taxon>
        <taxon>Methanocaldococcaceae</taxon>
        <taxon>Methanocaldococcus</taxon>
    </lineage>
</organism>
<accession>A0A832WI82</accession>
<dbReference type="GO" id="GO:0016645">
    <property type="term" value="F:oxidoreductase activity, acting on the CH-NH group of donors"/>
    <property type="evidence" value="ECO:0007669"/>
    <property type="project" value="InterPro"/>
</dbReference>
<dbReference type="Proteomes" id="UP000645676">
    <property type="component" value="Unassembled WGS sequence"/>
</dbReference>
<dbReference type="AlphaFoldDB" id="A0A832WI82"/>
<dbReference type="PANTHER" id="PTHR39963">
    <property type="entry name" value="SLL0983 PROTEIN"/>
    <property type="match status" value="1"/>
</dbReference>
<dbReference type="EMBL" id="DUJR01000025">
    <property type="protein sequence ID" value="HII59887.1"/>
    <property type="molecule type" value="Genomic_DNA"/>
</dbReference>
<dbReference type="RefSeq" id="WP_064496577.1">
    <property type="nucleotide sequence ID" value="NC_000909.1"/>
</dbReference>
<dbReference type="InterPro" id="IPR008471">
    <property type="entry name" value="MnmC-like_methylTransf"/>
</dbReference>
<sequence length="353" mass="41297">MLPNKKALEIIRKYMKIYNGKNEKDIKERLIKELKEEHVLVETEDGTYTLKAEDEEEMMHSKVGALKEAIYKFAKPSKITDLSNPRVLDLCSGMGYNAIAALHYNKNAEIDMVEICEEVLFLTLFLDIPYKEHEIIKDKVREYFLNKIGIEYKSDYDNINLYVGDARKFIIKSDKKYNVVFHDAFSPKRDPTLYTYDFLKEIYKRMEDNGVLISYSSAIPFRSALVDCGFVISEKESVGRKRGITLAYKNPNFKPNRINEVDERVIALSVIALPYRDETLSLTKDKIIEDREERREKLKEKLIKIGKYLSTKQIKKGNIPEEILKIQKEDLNSSEIIKKMRLKFFKDANIFIL</sequence>
<feature type="coiled-coil region" evidence="1">
    <location>
        <begin position="17"/>
        <end position="44"/>
    </location>
</feature>